<proteinExistence type="predicted"/>
<evidence type="ECO:0000313" key="1">
    <source>
        <dbReference type="EMBL" id="PNY25958.1"/>
    </source>
</evidence>
<evidence type="ECO:0000313" key="2">
    <source>
        <dbReference type="Proteomes" id="UP000236621"/>
    </source>
</evidence>
<dbReference type="AlphaFoldDB" id="A0A2K3QEI6"/>
<reference evidence="1 2" key="1">
    <citation type="submission" date="2017-08" db="EMBL/GenBank/DDBJ databases">
        <title>Harnessing the power of phylogenomics to disentangle the directionality and signatures of interkingdom host jumping in the parasitic fungal genus Tolypocladium.</title>
        <authorList>
            <person name="Quandt C.A."/>
            <person name="Patterson W."/>
            <person name="Spatafora J.W."/>
        </authorList>
    </citation>
    <scope>NUCLEOTIDE SEQUENCE [LARGE SCALE GENOMIC DNA]</scope>
    <source>
        <strain evidence="1 2">CBS 113982</strain>
    </source>
</reference>
<gene>
    <name evidence="1" type="ORF">TCAP_04108</name>
</gene>
<organism evidence="1 2">
    <name type="scientific">Tolypocladium capitatum</name>
    <dbReference type="NCBI Taxonomy" id="45235"/>
    <lineage>
        <taxon>Eukaryota</taxon>
        <taxon>Fungi</taxon>
        <taxon>Dikarya</taxon>
        <taxon>Ascomycota</taxon>
        <taxon>Pezizomycotina</taxon>
        <taxon>Sordariomycetes</taxon>
        <taxon>Hypocreomycetidae</taxon>
        <taxon>Hypocreales</taxon>
        <taxon>Ophiocordycipitaceae</taxon>
        <taxon>Tolypocladium</taxon>
    </lineage>
</organism>
<dbReference type="EMBL" id="NRSZ01000637">
    <property type="protein sequence ID" value="PNY25958.1"/>
    <property type="molecule type" value="Genomic_DNA"/>
</dbReference>
<name>A0A2K3QEI6_9HYPO</name>
<comment type="caution">
    <text evidence="1">The sequence shown here is derived from an EMBL/GenBank/DDBJ whole genome shotgun (WGS) entry which is preliminary data.</text>
</comment>
<accession>A0A2K3QEI6</accession>
<keyword evidence="2" id="KW-1185">Reference proteome</keyword>
<protein>
    <submittedName>
        <fullName evidence="1">Uncharacterized protein</fullName>
    </submittedName>
</protein>
<dbReference type="Proteomes" id="UP000236621">
    <property type="component" value="Unassembled WGS sequence"/>
</dbReference>
<sequence>MDPRLRTKRLCCTHAHRMPLAKHEKHIRTHVDCAAMRQEKKRIRSERNNTCQTAHSCDPWNPSRLYLQPSKSGYRNLAPSASRAFREHVWNCRPRPHPRALRTTLQRYHNTPSERPSNTTLPSALTSLSCLMTYSYVSIVTVAAGTARIMLVPSPA</sequence>